<dbReference type="GO" id="GO:0000162">
    <property type="term" value="P:L-tryptophan biosynthetic process"/>
    <property type="evidence" value="ECO:0007669"/>
    <property type="project" value="UniProtKB-UniRule"/>
</dbReference>
<name>A0A1H6KX61_RUMFL</name>
<keyword evidence="5 9" id="KW-0028">Amino-acid biosynthesis</keyword>
<evidence type="ECO:0000313" key="11">
    <source>
        <dbReference type="EMBL" id="SEH76350.1"/>
    </source>
</evidence>
<dbReference type="PANTHER" id="PTHR42894">
    <property type="entry name" value="N-(5'-PHOSPHORIBOSYL)ANTHRANILATE ISOMERASE"/>
    <property type="match status" value="1"/>
</dbReference>
<feature type="domain" description="N-(5'phosphoribosyl) anthranilate isomerase (PRAI)" evidence="10">
    <location>
        <begin position="5"/>
        <end position="193"/>
    </location>
</feature>
<organism evidence="11 12">
    <name type="scientific">Ruminococcus flavefaciens</name>
    <dbReference type="NCBI Taxonomy" id="1265"/>
    <lineage>
        <taxon>Bacteria</taxon>
        <taxon>Bacillati</taxon>
        <taxon>Bacillota</taxon>
        <taxon>Clostridia</taxon>
        <taxon>Eubacteriales</taxon>
        <taxon>Oscillospiraceae</taxon>
        <taxon>Ruminococcus</taxon>
    </lineage>
</organism>
<accession>A0A1H6KX61</accession>
<keyword evidence="6 9" id="KW-0822">Tryptophan biosynthesis</keyword>
<dbReference type="EMBL" id="FNWV01000010">
    <property type="protein sequence ID" value="SEH76350.1"/>
    <property type="molecule type" value="Genomic_DNA"/>
</dbReference>
<evidence type="ECO:0000256" key="6">
    <source>
        <dbReference type="ARBA" id="ARBA00022822"/>
    </source>
</evidence>
<evidence type="ECO:0000256" key="8">
    <source>
        <dbReference type="ARBA" id="ARBA00023235"/>
    </source>
</evidence>
<dbReference type="PANTHER" id="PTHR42894:SF1">
    <property type="entry name" value="N-(5'-PHOSPHORIBOSYL)ANTHRANILATE ISOMERASE"/>
    <property type="match status" value="1"/>
</dbReference>
<dbReference type="OrthoDB" id="9786954at2"/>
<dbReference type="Proteomes" id="UP000183190">
    <property type="component" value="Unassembled WGS sequence"/>
</dbReference>
<evidence type="ECO:0000256" key="4">
    <source>
        <dbReference type="ARBA" id="ARBA00022272"/>
    </source>
</evidence>
<gene>
    <name evidence="9" type="primary">trpF</name>
    <name evidence="11" type="ORF">SAMN02910265_02548</name>
</gene>
<sequence>MTKIKMCGLRREADIEYANSIKPEYIGYVFAKSSKRYVQPETAAQLTKKLDSSITPVGVFVNSPIEEVIGIVRSGAIRAVQLHGEESEDYAAELKKLGICVIRAFKVRSKADIKAAESSCADYVLLDSGQGSGETFDWSVIGEIKREYFLAGGLTADNAGEAIKTLRPYAVDASSCLEVDGLKDFDKMNAFAQAVRK</sequence>
<evidence type="ECO:0000256" key="9">
    <source>
        <dbReference type="HAMAP-Rule" id="MF_00135"/>
    </source>
</evidence>
<dbReference type="AlphaFoldDB" id="A0A1H6KX61"/>
<protein>
    <recommendedName>
        <fullName evidence="4 9">N-(5'-phosphoribosyl)anthranilate isomerase</fullName>
        <shortName evidence="9">PRAI</shortName>
        <ecNumber evidence="3 9">5.3.1.24</ecNumber>
    </recommendedName>
</protein>
<evidence type="ECO:0000256" key="2">
    <source>
        <dbReference type="ARBA" id="ARBA00004664"/>
    </source>
</evidence>
<dbReference type="InterPro" id="IPR011060">
    <property type="entry name" value="RibuloseP-bd_barrel"/>
</dbReference>
<keyword evidence="7 9" id="KW-0057">Aromatic amino acid biosynthesis</keyword>
<dbReference type="GO" id="GO:0004640">
    <property type="term" value="F:phosphoribosylanthranilate isomerase activity"/>
    <property type="evidence" value="ECO:0007669"/>
    <property type="project" value="UniProtKB-UniRule"/>
</dbReference>
<dbReference type="InterPro" id="IPR013785">
    <property type="entry name" value="Aldolase_TIM"/>
</dbReference>
<proteinExistence type="inferred from homology"/>
<evidence type="ECO:0000256" key="7">
    <source>
        <dbReference type="ARBA" id="ARBA00023141"/>
    </source>
</evidence>
<comment type="catalytic activity">
    <reaction evidence="1 9">
        <text>N-(5-phospho-beta-D-ribosyl)anthranilate = 1-(2-carboxyphenylamino)-1-deoxy-D-ribulose 5-phosphate</text>
        <dbReference type="Rhea" id="RHEA:21540"/>
        <dbReference type="ChEBI" id="CHEBI:18277"/>
        <dbReference type="ChEBI" id="CHEBI:58613"/>
        <dbReference type="EC" id="5.3.1.24"/>
    </reaction>
</comment>
<comment type="pathway">
    <text evidence="2 9">Amino-acid biosynthesis; L-tryptophan biosynthesis; L-tryptophan from chorismate: step 3/5.</text>
</comment>
<dbReference type="InterPro" id="IPR001240">
    <property type="entry name" value="PRAI_dom"/>
</dbReference>
<dbReference type="Pfam" id="PF00697">
    <property type="entry name" value="PRAI"/>
    <property type="match status" value="1"/>
</dbReference>
<keyword evidence="8 9" id="KW-0413">Isomerase</keyword>
<evidence type="ECO:0000256" key="5">
    <source>
        <dbReference type="ARBA" id="ARBA00022605"/>
    </source>
</evidence>
<dbReference type="Gene3D" id="3.20.20.70">
    <property type="entry name" value="Aldolase class I"/>
    <property type="match status" value="1"/>
</dbReference>
<evidence type="ECO:0000259" key="10">
    <source>
        <dbReference type="Pfam" id="PF00697"/>
    </source>
</evidence>
<evidence type="ECO:0000256" key="1">
    <source>
        <dbReference type="ARBA" id="ARBA00001164"/>
    </source>
</evidence>
<evidence type="ECO:0000313" key="12">
    <source>
        <dbReference type="Proteomes" id="UP000183190"/>
    </source>
</evidence>
<dbReference type="EC" id="5.3.1.24" evidence="3 9"/>
<dbReference type="CDD" id="cd00405">
    <property type="entry name" value="PRAI"/>
    <property type="match status" value="1"/>
</dbReference>
<dbReference type="InterPro" id="IPR044643">
    <property type="entry name" value="TrpF_fam"/>
</dbReference>
<evidence type="ECO:0000256" key="3">
    <source>
        <dbReference type="ARBA" id="ARBA00012572"/>
    </source>
</evidence>
<dbReference type="UniPathway" id="UPA00035">
    <property type="reaction ID" value="UER00042"/>
</dbReference>
<dbReference type="HAMAP" id="MF_00135">
    <property type="entry name" value="PRAI"/>
    <property type="match status" value="1"/>
</dbReference>
<dbReference type="RefSeq" id="WP_074718019.1">
    <property type="nucleotide sequence ID" value="NZ_FNWV01000010.1"/>
</dbReference>
<reference evidence="11 12" key="1">
    <citation type="submission" date="2016-10" db="EMBL/GenBank/DDBJ databases">
        <authorList>
            <person name="de Groot N.N."/>
        </authorList>
    </citation>
    <scope>NUCLEOTIDE SEQUENCE [LARGE SCALE GENOMIC DNA]</scope>
    <source>
        <strain evidence="11 12">YAD2003</strain>
    </source>
</reference>
<comment type="similarity">
    <text evidence="9">Belongs to the TrpF family.</text>
</comment>
<dbReference type="SUPFAM" id="SSF51366">
    <property type="entry name" value="Ribulose-phoshate binding barrel"/>
    <property type="match status" value="1"/>
</dbReference>